<dbReference type="SUPFAM" id="SSF49854">
    <property type="entry name" value="Spermadhesin, CUB domain"/>
    <property type="match status" value="1"/>
</dbReference>
<protein>
    <submittedName>
        <fullName evidence="6">Cubilin</fullName>
    </submittedName>
</protein>
<evidence type="ECO:0000259" key="5">
    <source>
        <dbReference type="PROSITE" id="PS01180"/>
    </source>
</evidence>
<proteinExistence type="predicted"/>
<accession>A0A2B4RYH1</accession>
<evidence type="ECO:0000256" key="4">
    <source>
        <dbReference type="SAM" id="MobiDB-lite"/>
    </source>
</evidence>
<reference evidence="7" key="1">
    <citation type="journal article" date="2017" name="bioRxiv">
        <title>Comparative analysis of the genomes of Stylophora pistillata and Acropora digitifera provides evidence for extensive differences between species of corals.</title>
        <authorList>
            <person name="Voolstra C.R."/>
            <person name="Li Y."/>
            <person name="Liew Y.J."/>
            <person name="Baumgarten S."/>
            <person name="Zoccola D."/>
            <person name="Flot J.-F."/>
            <person name="Tambutte S."/>
            <person name="Allemand D."/>
            <person name="Aranda M."/>
        </authorList>
    </citation>
    <scope>NUCLEOTIDE SEQUENCE [LARGE SCALE GENOMIC DNA]</scope>
</reference>
<comment type="caution">
    <text evidence="6">The sequence shown here is derived from an EMBL/GenBank/DDBJ whole genome shotgun (WGS) entry which is preliminary data.</text>
</comment>
<dbReference type="InterPro" id="IPR035914">
    <property type="entry name" value="Sperma_CUB_dom_sf"/>
</dbReference>
<feature type="domain" description="CUB" evidence="5">
    <location>
        <begin position="15"/>
        <end position="125"/>
    </location>
</feature>
<dbReference type="AlphaFoldDB" id="A0A2B4RYH1"/>
<dbReference type="PANTHER" id="PTHR24251">
    <property type="entry name" value="OVOCHYMASE-RELATED"/>
    <property type="match status" value="1"/>
</dbReference>
<comment type="caution">
    <text evidence="3">Lacks conserved residue(s) required for the propagation of feature annotation.</text>
</comment>
<dbReference type="InterPro" id="IPR000859">
    <property type="entry name" value="CUB_dom"/>
</dbReference>
<evidence type="ECO:0000256" key="1">
    <source>
        <dbReference type="ARBA" id="ARBA00022737"/>
    </source>
</evidence>
<dbReference type="CDD" id="cd00041">
    <property type="entry name" value="CUB"/>
    <property type="match status" value="1"/>
</dbReference>
<dbReference type="Gene3D" id="2.60.120.290">
    <property type="entry name" value="Spermadhesin, CUB domain"/>
    <property type="match status" value="1"/>
</dbReference>
<dbReference type="PROSITE" id="PS01180">
    <property type="entry name" value="CUB"/>
    <property type="match status" value="1"/>
</dbReference>
<keyword evidence="7" id="KW-1185">Reference proteome</keyword>
<dbReference type="OrthoDB" id="5989455at2759"/>
<keyword evidence="1" id="KW-0677">Repeat</keyword>
<feature type="region of interest" description="Disordered" evidence="4">
    <location>
        <begin position="623"/>
        <end position="647"/>
    </location>
</feature>
<dbReference type="STRING" id="50429.A0A2B4RYH1"/>
<evidence type="ECO:0000313" key="6">
    <source>
        <dbReference type="EMBL" id="PFX21849.1"/>
    </source>
</evidence>
<keyword evidence="2" id="KW-1015">Disulfide bond</keyword>
<dbReference type="Proteomes" id="UP000225706">
    <property type="component" value="Unassembled WGS sequence"/>
</dbReference>
<dbReference type="EMBL" id="LSMT01000260">
    <property type="protein sequence ID" value="PFX21849.1"/>
    <property type="molecule type" value="Genomic_DNA"/>
</dbReference>
<sequence length="647" mass="71293">MPTTQGPTQSPFFGCGGMLNGTSGTFGTPGYSVQYKYDNNLDCAWTLLIPSDGNLTLTFVVFDTEQCCDFVRLTDGDGQTIASLSGLKQNYEVAVNGNTTPLVTVTFTSDSSVRLRGFLAQYHIDLHDRYIDEVTIKILLLCYRTRNSYHVVGLMQARTKYNVTHLRDPSVAEAFQINLRNRFQALEEIENEDGTIDTLWELLKSSWISTCEGTLGRQQSQNKDWISMDTLKKVRARKCKKERVNNSRTRAEKSQAQKEYDAAHKEARKSSRKDKRCYIENLAKEAEDAAAKGNMKDLYYTTRKVAGKFCHVNHTIKDKQGNILTTTEEQLHRWVQHFGEVLNRPPPDEGTDIPEAEHLFPVNCAIPSRREISSAIRKMKDGKAAGTDNIPAEAFKADINTTTEVLHELFKSIWEDEKSPTEWKEGLIVKLSKKGNLRDCDNHRAPPSSSVMSSSPMVPLTTSVTITSSLSSPILSEMNHRSTLSTKKTVSPAMSSPVLSVSSFSFYQSTPAVEISTLSTPAPSALSSFLNQSTPFTEISTLSSPILPMFSSSQNLSMSVTALPTLSSNAPSILSSASLESTLVTELPTLSSAPFTTVKPSSAALAPVTSSFVAPIVTLTPDVQTGNAGHFEANREPTNRPHYSPNQ</sequence>
<evidence type="ECO:0000313" key="7">
    <source>
        <dbReference type="Proteomes" id="UP000225706"/>
    </source>
</evidence>
<evidence type="ECO:0000256" key="2">
    <source>
        <dbReference type="ARBA" id="ARBA00023157"/>
    </source>
</evidence>
<gene>
    <name evidence="6" type="primary">CUBN</name>
    <name evidence="6" type="ORF">AWC38_SpisGene13653</name>
</gene>
<dbReference type="Pfam" id="PF00431">
    <property type="entry name" value="CUB"/>
    <property type="match status" value="1"/>
</dbReference>
<feature type="compositionally biased region" description="Basic and acidic residues" evidence="4">
    <location>
        <begin position="242"/>
        <end position="268"/>
    </location>
</feature>
<organism evidence="6 7">
    <name type="scientific">Stylophora pistillata</name>
    <name type="common">Smooth cauliflower coral</name>
    <dbReference type="NCBI Taxonomy" id="50429"/>
    <lineage>
        <taxon>Eukaryota</taxon>
        <taxon>Metazoa</taxon>
        <taxon>Cnidaria</taxon>
        <taxon>Anthozoa</taxon>
        <taxon>Hexacorallia</taxon>
        <taxon>Scleractinia</taxon>
        <taxon>Astrocoeniina</taxon>
        <taxon>Pocilloporidae</taxon>
        <taxon>Stylophora</taxon>
    </lineage>
</organism>
<feature type="region of interest" description="Disordered" evidence="4">
    <location>
        <begin position="239"/>
        <end position="268"/>
    </location>
</feature>
<dbReference type="SMART" id="SM00042">
    <property type="entry name" value="CUB"/>
    <property type="match status" value="1"/>
</dbReference>
<evidence type="ECO:0000256" key="3">
    <source>
        <dbReference type="PROSITE-ProRule" id="PRU00059"/>
    </source>
</evidence>
<name>A0A2B4RYH1_STYPI</name>